<dbReference type="Proteomes" id="UP000823883">
    <property type="component" value="Unassembled WGS sequence"/>
</dbReference>
<proteinExistence type="predicted"/>
<dbReference type="CDD" id="cd04301">
    <property type="entry name" value="NAT_SF"/>
    <property type="match status" value="1"/>
</dbReference>
<dbReference type="Gene3D" id="3.40.630.30">
    <property type="match status" value="1"/>
</dbReference>
<accession>A0A9D2T7D2</accession>
<protein>
    <submittedName>
        <fullName evidence="2">N-acetyltransferase</fullName>
    </submittedName>
</protein>
<evidence type="ECO:0000259" key="1">
    <source>
        <dbReference type="PROSITE" id="PS51186"/>
    </source>
</evidence>
<dbReference type="GO" id="GO:0016747">
    <property type="term" value="F:acyltransferase activity, transferring groups other than amino-acyl groups"/>
    <property type="evidence" value="ECO:0007669"/>
    <property type="project" value="InterPro"/>
</dbReference>
<name>A0A9D2T7D2_9FIRM</name>
<comment type="caution">
    <text evidence="2">The sequence shown here is derived from an EMBL/GenBank/DDBJ whole genome shotgun (WGS) entry which is preliminary data.</text>
</comment>
<reference evidence="2" key="2">
    <citation type="submission" date="2021-04" db="EMBL/GenBank/DDBJ databases">
        <authorList>
            <person name="Gilroy R."/>
        </authorList>
    </citation>
    <scope>NUCLEOTIDE SEQUENCE</scope>
    <source>
        <strain evidence="2">CHK183-5548</strain>
    </source>
</reference>
<evidence type="ECO:0000313" key="3">
    <source>
        <dbReference type="Proteomes" id="UP000823883"/>
    </source>
</evidence>
<dbReference type="InterPro" id="IPR000182">
    <property type="entry name" value="GNAT_dom"/>
</dbReference>
<evidence type="ECO:0000313" key="2">
    <source>
        <dbReference type="EMBL" id="HJC47790.1"/>
    </source>
</evidence>
<sequence>MEQKLIIRNERKSDWETVETITRKAFYNLYVPGCAEHYLVHIMREHEDFIPELDFVLELDGNVIGNIMYTKAVLTDEEGNKKEILTFGPVCVLPEFQRKGYGKRLMEHSFEKARELGYDVIVIFGSPVNYVSRGFSSCRKYNVCVEGGKYPAAMMVKELIPGVLAGHRWQYEDSPVMALDEEAAERYDSTLEPMEKKHLPSQEEFYIMSHSFVEE</sequence>
<feature type="domain" description="N-acetyltransferase" evidence="1">
    <location>
        <begin position="5"/>
        <end position="160"/>
    </location>
</feature>
<reference evidence="2" key="1">
    <citation type="journal article" date="2021" name="PeerJ">
        <title>Extensive microbial diversity within the chicken gut microbiome revealed by metagenomics and culture.</title>
        <authorList>
            <person name="Gilroy R."/>
            <person name="Ravi A."/>
            <person name="Getino M."/>
            <person name="Pursley I."/>
            <person name="Horton D.L."/>
            <person name="Alikhan N.F."/>
            <person name="Baker D."/>
            <person name="Gharbi K."/>
            <person name="Hall N."/>
            <person name="Watson M."/>
            <person name="Adriaenssens E.M."/>
            <person name="Foster-Nyarko E."/>
            <person name="Jarju S."/>
            <person name="Secka A."/>
            <person name="Antonio M."/>
            <person name="Oren A."/>
            <person name="Chaudhuri R.R."/>
            <person name="La Ragione R."/>
            <person name="Hildebrand F."/>
            <person name="Pallen M.J."/>
        </authorList>
    </citation>
    <scope>NUCLEOTIDE SEQUENCE</scope>
    <source>
        <strain evidence="2">CHK183-5548</strain>
    </source>
</reference>
<dbReference type="AlphaFoldDB" id="A0A9D2T7D2"/>
<dbReference type="Pfam" id="PF00583">
    <property type="entry name" value="Acetyltransf_1"/>
    <property type="match status" value="1"/>
</dbReference>
<dbReference type="InterPro" id="IPR016181">
    <property type="entry name" value="Acyl_CoA_acyltransferase"/>
</dbReference>
<organism evidence="2 3">
    <name type="scientific">Candidatus Lachnoclostridium pullistercoris</name>
    <dbReference type="NCBI Taxonomy" id="2838632"/>
    <lineage>
        <taxon>Bacteria</taxon>
        <taxon>Bacillati</taxon>
        <taxon>Bacillota</taxon>
        <taxon>Clostridia</taxon>
        <taxon>Lachnospirales</taxon>
        <taxon>Lachnospiraceae</taxon>
    </lineage>
</organism>
<gene>
    <name evidence="2" type="ORF">IAA04_07030</name>
</gene>
<dbReference type="EMBL" id="DWWL01000044">
    <property type="protein sequence ID" value="HJC47790.1"/>
    <property type="molecule type" value="Genomic_DNA"/>
</dbReference>
<dbReference type="SUPFAM" id="SSF55729">
    <property type="entry name" value="Acyl-CoA N-acyltransferases (Nat)"/>
    <property type="match status" value="1"/>
</dbReference>
<dbReference type="PROSITE" id="PS51186">
    <property type="entry name" value="GNAT"/>
    <property type="match status" value="1"/>
</dbReference>